<dbReference type="AlphaFoldDB" id="A0AAD4TC22"/>
<keyword evidence="12" id="KW-1185">Reference proteome</keyword>
<keyword evidence="3" id="KW-0134">Cell wall</keyword>
<proteinExistence type="inferred from homology"/>
<feature type="active site" evidence="8">
    <location>
        <position position="254"/>
    </location>
</feature>
<keyword evidence="5 9" id="KW-0378">Hydrolase</keyword>
<dbReference type="Pfam" id="PF00295">
    <property type="entry name" value="Glyco_hydro_28"/>
    <property type="match status" value="1"/>
</dbReference>
<evidence type="ECO:0000256" key="4">
    <source>
        <dbReference type="ARBA" id="ARBA00022525"/>
    </source>
</evidence>
<dbReference type="InterPro" id="IPR006626">
    <property type="entry name" value="PbH1"/>
</dbReference>
<dbReference type="GO" id="GO:0004650">
    <property type="term" value="F:polygalacturonase activity"/>
    <property type="evidence" value="ECO:0007669"/>
    <property type="project" value="InterPro"/>
</dbReference>
<evidence type="ECO:0000313" key="12">
    <source>
        <dbReference type="Proteomes" id="UP001202328"/>
    </source>
</evidence>
<keyword evidence="6 9" id="KW-0326">Glycosidase</keyword>
<accession>A0AAD4TC22</accession>
<evidence type="ECO:0000256" key="1">
    <source>
        <dbReference type="ARBA" id="ARBA00004191"/>
    </source>
</evidence>
<evidence type="ECO:0000256" key="7">
    <source>
        <dbReference type="ARBA" id="ARBA00023316"/>
    </source>
</evidence>
<reference evidence="11" key="1">
    <citation type="submission" date="2022-04" db="EMBL/GenBank/DDBJ databases">
        <title>A functionally conserved STORR gene fusion in Papaver species that diverged 16.8 million years ago.</title>
        <authorList>
            <person name="Catania T."/>
        </authorList>
    </citation>
    <scope>NUCLEOTIDE SEQUENCE</scope>
    <source>
        <strain evidence="11">S-188037</strain>
    </source>
</reference>
<keyword evidence="4" id="KW-0964">Secreted</keyword>
<dbReference type="SMART" id="SM00710">
    <property type="entry name" value="PbH1"/>
    <property type="match status" value="4"/>
</dbReference>
<evidence type="ECO:0000256" key="10">
    <source>
        <dbReference type="SAM" id="SignalP"/>
    </source>
</evidence>
<comment type="similarity">
    <text evidence="2 9">Belongs to the glycosyl hydrolase 28 family.</text>
</comment>
<dbReference type="PROSITE" id="PS00502">
    <property type="entry name" value="POLYGALACTURONASE"/>
    <property type="match status" value="1"/>
</dbReference>
<evidence type="ECO:0000256" key="9">
    <source>
        <dbReference type="RuleBase" id="RU361169"/>
    </source>
</evidence>
<dbReference type="SUPFAM" id="SSF51126">
    <property type="entry name" value="Pectin lyase-like"/>
    <property type="match status" value="1"/>
</dbReference>
<evidence type="ECO:0000256" key="2">
    <source>
        <dbReference type="ARBA" id="ARBA00008834"/>
    </source>
</evidence>
<evidence type="ECO:0000256" key="3">
    <source>
        <dbReference type="ARBA" id="ARBA00022512"/>
    </source>
</evidence>
<comment type="subcellular location">
    <subcellularLocation>
        <location evidence="1">Secreted</location>
        <location evidence="1">Cell wall</location>
    </subcellularLocation>
</comment>
<keyword evidence="10" id="KW-0732">Signal</keyword>
<evidence type="ECO:0000256" key="6">
    <source>
        <dbReference type="ARBA" id="ARBA00023295"/>
    </source>
</evidence>
<sequence>MGLLRTVLMICLLSIVQGEGIRGSRSDFRKPPIKDDTVFNVMDSGAVGNGRKNDTQAFLDAWRKTCEATADSPTMVIPEGVTFLLHRISFEGPCKSANPHVQVSGKVLAPTKSSWVGPIDYWIQFSQVNGLVITGSDLSVIDGQGSDWWEHGDCFLNNANALKMSGCDGLEIRGLRHVNSQRNHISLTDCRNVTVSGITIKAPEDSPNTDGIDISHSTNIRIQHSNIGTGDDCVAINGGCSDINITNVACGPGHGMSIGSLGANGATEEVERVRVQNCNFTDTLNGARIKTWQGGSGCAKDILFEQIKLERVHHPIVIDQYYCNGGHHCTEYPSAVKISDIMFNGIRGSSTNIVVINLNCSKTVACTNITMNQIDIETIKSEATASSYCMNALGEETDTSPRVPCLQ</sequence>
<dbReference type="PANTHER" id="PTHR31375">
    <property type="match status" value="1"/>
</dbReference>
<name>A0AAD4TC22_9MAGN</name>
<evidence type="ECO:0000256" key="8">
    <source>
        <dbReference type="PROSITE-ProRule" id="PRU10052"/>
    </source>
</evidence>
<dbReference type="GO" id="GO:0005975">
    <property type="term" value="P:carbohydrate metabolic process"/>
    <property type="evidence" value="ECO:0007669"/>
    <property type="project" value="InterPro"/>
</dbReference>
<evidence type="ECO:0000313" key="11">
    <source>
        <dbReference type="EMBL" id="KAI3948466.1"/>
    </source>
</evidence>
<dbReference type="InterPro" id="IPR011050">
    <property type="entry name" value="Pectin_lyase_fold/virulence"/>
</dbReference>
<dbReference type="Gene3D" id="2.160.20.10">
    <property type="entry name" value="Single-stranded right-handed beta-helix, Pectin lyase-like"/>
    <property type="match status" value="1"/>
</dbReference>
<dbReference type="InterPro" id="IPR012334">
    <property type="entry name" value="Pectin_lyas_fold"/>
</dbReference>
<dbReference type="InterPro" id="IPR000743">
    <property type="entry name" value="Glyco_hydro_28"/>
</dbReference>
<evidence type="ECO:0008006" key="13">
    <source>
        <dbReference type="Google" id="ProtNLM"/>
    </source>
</evidence>
<feature type="signal peptide" evidence="10">
    <location>
        <begin position="1"/>
        <end position="18"/>
    </location>
</feature>
<dbReference type="GO" id="GO:0071555">
    <property type="term" value="P:cell wall organization"/>
    <property type="evidence" value="ECO:0007669"/>
    <property type="project" value="UniProtKB-KW"/>
</dbReference>
<comment type="caution">
    <text evidence="11">The sequence shown here is derived from an EMBL/GenBank/DDBJ whole genome shotgun (WGS) entry which is preliminary data.</text>
</comment>
<feature type="chain" id="PRO_5042214276" description="Polygalacturonase" evidence="10">
    <location>
        <begin position="19"/>
        <end position="407"/>
    </location>
</feature>
<gene>
    <name evidence="11" type="ORF">MKW98_019216</name>
</gene>
<organism evidence="11 12">
    <name type="scientific">Papaver atlanticum</name>
    <dbReference type="NCBI Taxonomy" id="357466"/>
    <lineage>
        <taxon>Eukaryota</taxon>
        <taxon>Viridiplantae</taxon>
        <taxon>Streptophyta</taxon>
        <taxon>Embryophyta</taxon>
        <taxon>Tracheophyta</taxon>
        <taxon>Spermatophyta</taxon>
        <taxon>Magnoliopsida</taxon>
        <taxon>Ranunculales</taxon>
        <taxon>Papaveraceae</taxon>
        <taxon>Papaveroideae</taxon>
        <taxon>Papaver</taxon>
    </lineage>
</organism>
<evidence type="ECO:0000256" key="5">
    <source>
        <dbReference type="ARBA" id="ARBA00022801"/>
    </source>
</evidence>
<dbReference type="EMBL" id="JAJJMB010003267">
    <property type="protein sequence ID" value="KAI3948466.1"/>
    <property type="molecule type" value="Genomic_DNA"/>
</dbReference>
<dbReference type="Proteomes" id="UP001202328">
    <property type="component" value="Unassembled WGS sequence"/>
</dbReference>
<keyword evidence="7" id="KW-0961">Cell wall biogenesis/degradation</keyword>
<protein>
    <recommendedName>
        <fullName evidence="13">Polygalacturonase</fullName>
    </recommendedName>
</protein>